<dbReference type="EMBL" id="DF977451">
    <property type="protein sequence ID" value="GAW25405.1"/>
    <property type="molecule type" value="Genomic_DNA"/>
</dbReference>
<dbReference type="Proteomes" id="UP000054516">
    <property type="component" value="Unassembled WGS sequence"/>
</dbReference>
<gene>
    <name evidence="2" type="ORF">SAMD00023353_0600460</name>
</gene>
<sequence>MLRLGRRGVCRLTSSYVCASCLSAPHPASSISRRRGGVASHYARPLSTTAAWREATAPEPSAITTENNESIPGPPKPTKRRRKRPAKTASDGDPPSPKQPKEPKEPTDADAQRQLKVLQGALAALKNVLSTQGINTQGLDLGLPDAGLPAKPTPKAKSKAKKDKEKKSTAATTPDAEDNKARHTKRRQAKSSSAAKAASPKSKGKKRAVDPKTPPEFQVRYNGPRKPLNEATRKQASKSAARTPNLGIPYDVFAKPYEEEDPEPATSVPTLGTPPDKVHANELSLDPIGLPQPTVPSLSYGLDRVLFNRGVYQLQDPHSRVYNFDPYLSEIMPVNEFDFNALKEYVTSSKDNTLISIAKQHEKRYTGSTSSMTSMLAHFHFLLSNWRYVNVSMLSKGFQPESMQFTKIMRAPAAIFLHWKDGTYAIDADKEFDTANVLSMLGKSMEKLLTLPKDEYERYRHGNSDQITEEERNAEEAFHYTGFQDFMMRSQLDAHDSRVPGTGMFDLKTRAVVSIRMDAKHYHKGLGYEIRRQHGQWESFEREYFDMIRSAFLKYSLQVRMGRMDGIFVAFHNTERIFGFQYIPLSEMDLGLHGTEHTLLGDQEFKISLKLLNELLNRATKKWPERSLRVHIEARTSTVGTPFMYFFAKPTTPEEIAAVQNAGKASIEEFEKNILGLIKQAAEDNVESSPGADDTTGEDPEGPASLPAEETDSFAAWQEARQAVEEAMGDDELGVGPVKEAIGDALEQSGILHARSLAESHEYVNALLGALTGSTPSTRHGATAIDQHDGAIGDEDEVEEQVTRQEQEGSGQVLYSEADPATPSSPLNPGPETQESTEDLASTQSEQEVPSNLSGGNLQPHQPTEDVHETQPRDTRTISTEDSEGDLSAVGQETVDVTTTTARCSTESGGLEEESEENDSDEQLSEVELEDDVEVEKSSEDVGSSSLAPLKSLIMRMAQRIDETSLSDTGTDTPQDDASKLKEFERILKQLISQSRADEPKIVTAESTKDPVLDNAPPPNTESGEVTSPAAVEGEATPESPVAEKPSADEVTPEPELLALSLTIKNKVNNTYVERPDQLKSTDDWTVEYEIQEMVGGRAQKIYAQLKERRRKTFCDAGDKDIEWYKMFKGNLEIFTKKGRKFRESETRRAEGKPIHVMGNETPLRWEDVFWRKLKNMDTSNEGQNNNENKGE</sequence>
<feature type="compositionally biased region" description="Polar residues" evidence="1">
    <location>
        <begin position="822"/>
        <end position="862"/>
    </location>
</feature>
<dbReference type="PANTHER" id="PTHR31014">
    <property type="entry name" value="MITOCHONDRIAL TRANSLATION SYSTEM COMPONENT PET127-RELATED"/>
    <property type="match status" value="1"/>
</dbReference>
<name>A0A1S8A679_ROSNE</name>
<feature type="compositionally biased region" description="Acidic residues" evidence="1">
    <location>
        <begin position="910"/>
        <end position="934"/>
    </location>
</feature>
<dbReference type="STRING" id="77044.A0A1S8A679"/>
<feature type="compositionally biased region" description="Basic and acidic residues" evidence="1">
    <location>
        <begin position="99"/>
        <end position="110"/>
    </location>
</feature>
<feature type="compositionally biased region" description="Basic and acidic residues" evidence="1">
    <location>
        <begin position="863"/>
        <end position="876"/>
    </location>
</feature>
<evidence type="ECO:0000313" key="2">
    <source>
        <dbReference type="EMBL" id="GAW25405.1"/>
    </source>
</evidence>
<keyword evidence="3" id="KW-1185">Reference proteome</keyword>
<feature type="compositionally biased region" description="Basic residues" evidence="1">
    <location>
        <begin position="77"/>
        <end position="86"/>
    </location>
</feature>
<feature type="region of interest" description="Disordered" evidence="1">
    <location>
        <begin position="684"/>
        <end position="708"/>
    </location>
</feature>
<dbReference type="GO" id="GO:0000964">
    <property type="term" value="P:mitochondrial RNA 5'-end processing"/>
    <property type="evidence" value="ECO:0007669"/>
    <property type="project" value="TreeGrafter"/>
</dbReference>
<reference evidence="2" key="1">
    <citation type="submission" date="2016-03" db="EMBL/GenBank/DDBJ databases">
        <title>Draft genome sequence of Rosellinia necatrix.</title>
        <authorList>
            <person name="Kanematsu S."/>
        </authorList>
    </citation>
    <scope>NUCLEOTIDE SEQUENCE [LARGE SCALE GENOMIC DNA]</scope>
    <source>
        <strain evidence="2">W97</strain>
    </source>
</reference>
<proteinExistence type="predicted"/>
<dbReference type="InterPro" id="IPR013943">
    <property type="entry name" value="Pet127"/>
</dbReference>
<feature type="compositionally biased region" description="Low complexity" evidence="1">
    <location>
        <begin position="190"/>
        <end position="201"/>
    </location>
</feature>
<feature type="compositionally biased region" description="Polar residues" evidence="1">
    <location>
        <begin position="895"/>
        <end position="906"/>
    </location>
</feature>
<dbReference type="OMA" id="EAFHYTG"/>
<organism evidence="2">
    <name type="scientific">Rosellinia necatrix</name>
    <name type="common">White root-rot fungus</name>
    <dbReference type="NCBI Taxonomy" id="77044"/>
    <lineage>
        <taxon>Eukaryota</taxon>
        <taxon>Fungi</taxon>
        <taxon>Dikarya</taxon>
        <taxon>Ascomycota</taxon>
        <taxon>Pezizomycotina</taxon>
        <taxon>Sordariomycetes</taxon>
        <taxon>Xylariomycetidae</taxon>
        <taxon>Xylariales</taxon>
        <taxon>Xylariaceae</taxon>
        <taxon>Rosellinia</taxon>
    </lineage>
</organism>
<evidence type="ECO:0000256" key="1">
    <source>
        <dbReference type="SAM" id="MobiDB-lite"/>
    </source>
</evidence>
<feature type="compositionally biased region" description="Low complexity" evidence="1">
    <location>
        <begin position="143"/>
        <end position="153"/>
    </location>
</feature>
<dbReference type="PANTHER" id="PTHR31014:SF0">
    <property type="entry name" value="MITOCHONDRIAL TRANSLATION SYSTEM COMPONENT PET127-RELATED"/>
    <property type="match status" value="1"/>
</dbReference>
<protein>
    <submittedName>
        <fullName evidence="2">Putative mitochondrial membrane protein Pet127</fullName>
    </submittedName>
</protein>
<feature type="compositionally biased region" description="Basic and acidic residues" evidence="1">
    <location>
        <begin position="996"/>
        <end position="1012"/>
    </location>
</feature>
<feature type="region of interest" description="Disordered" evidence="1">
    <location>
        <begin position="796"/>
        <end position="946"/>
    </location>
</feature>
<dbReference type="OrthoDB" id="10249045at2759"/>
<dbReference type="GO" id="GO:0005740">
    <property type="term" value="C:mitochondrial envelope"/>
    <property type="evidence" value="ECO:0007669"/>
    <property type="project" value="TreeGrafter"/>
</dbReference>
<feature type="region of interest" description="Disordered" evidence="1">
    <location>
        <begin position="49"/>
        <end position="110"/>
    </location>
</feature>
<feature type="region of interest" description="Disordered" evidence="1">
    <location>
        <begin position="996"/>
        <end position="1053"/>
    </location>
</feature>
<dbReference type="Pfam" id="PF08634">
    <property type="entry name" value="Pet127"/>
    <property type="match status" value="1"/>
</dbReference>
<accession>A0A1S8A679</accession>
<evidence type="ECO:0000313" key="3">
    <source>
        <dbReference type="Proteomes" id="UP000054516"/>
    </source>
</evidence>
<feature type="region of interest" description="Disordered" evidence="1">
    <location>
        <begin position="143"/>
        <end position="247"/>
    </location>
</feature>
<dbReference type="AlphaFoldDB" id="A0A1S8A679"/>